<evidence type="ECO:0000256" key="1">
    <source>
        <dbReference type="SAM" id="MobiDB-lite"/>
    </source>
</evidence>
<dbReference type="EMBL" id="JACHJV010000002">
    <property type="protein sequence ID" value="MBB4927680.1"/>
    <property type="molecule type" value="Genomic_DNA"/>
</dbReference>
<dbReference type="Proteomes" id="UP000540506">
    <property type="component" value="Unassembled WGS sequence"/>
</dbReference>
<name>A0A7W7R9G2_KITKI</name>
<gene>
    <name evidence="2" type="ORF">FHR34_006775</name>
</gene>
<evidence type="ECO:0000313" key="3">
    <source>
        <dbReference type="Proteomes" id="UP000540506"/>
    </source>
</evidence>
<evidence type="ECO:0000313" key="2">
    <source>
        <dbReference type="EMBL" id="MBB4927680.1"/>
    </source>
</evidence>
<dbReference type="AlphaFoldDB" id="A0A7W7R9G2"/>
<keyword evidence="3" id="KW-1185">Reference proteome</keyword>
<feature type="region of interest" description="Disordered" evidence="1">
    <location>
        <begin position="1"/>
        <end position="49"/>
    </location>
</feature>
<proteinExistence type="predicted"/>
<reference evidence="2 3" key="1">
    <citation type="submission" date="2020-08" db="EMBL/GenBank/DDBJ databases">
        <title>Sequencing the genomes of 1000 actinobacteria strains.</title>
        <authorList>
            <person name="Klenk H.-P."/>
        </authorList>
    </citation>
    <scope>NUCLEOTIDE SEQUENCE [LARGE SCALE GENOMIC DNA]</scope>
    <source>
        <strain evidence="2 3">DSM 41654</strain>
    </source>
</reference>
<dbReference type="RefSeq" id="WP_184944265.1">
    <property type="nucleotide sequence ID" value="NZ_JACHJV010000002.1"/>
</dbReference>
<sequence>MSKWQDFKNNWRSKKAEEDTRERATDAEANARQARRADDETTAVTEEEEVRALNEAISRAHGQLADSVQRLREAGEDPEVVAAFEQACTTRMVPGPDGTTRPTSFMGVAWEQIEAHVLDAVRADVARKRAAAQPGTREQRVELIRAATGRASAHGRQGDPVAELDQIARERGDIDPVLLEHLRHVLATNPKVLASYPNSGRTRRGDG</sequence>
<protein>
    <submittedName>
        <fullName evidence="2">Uncharacterized protein</fullName>
    </submittedName>
</protein>
<feature type="compositionally biased region" description="Basic and acidic residues" evidence="1">
    <location>
        <begin position="14"/>
        <end position="26"/>
    </location>
</feature>
<accession>A0A7W7R9G2</accession>
<comment type="caution">
    <text evidence="2">The sequence shown here is derived from an EMBL/GenBank/DDBJ whole genome shotgun (WGS) entry which is preliminary data.</text>
</comment>
<organism evidence="2 3">
    <name type="scientific">Kitasatospora kifunensis</name>
    <name type="common">Streptomyces kifunensis</name>
    <dbReference type="NCBI Taxonomy" id="58351"/>
    <lineage>
        <taxon>Bacteria</taxon>
        <taxon>Bacillati</taxon>
        <taxon>Actinomycetota</taxon>
        <taxon>Actinomycetes</taxon>
        <taxon>Kitasatosporales</taxon>
        <taxon>Streptomycetaceae</taxon>
        <taxon>Kitasatospora</taxon>
    </lineage>
</organism>